<evidence type="ECO:0000313" key="4">
    <source>
        <dbReference type="EMBL" id="POY76414.1"/>
    </source>
</evidence>
<dbReference type="InterPro" id="IPR043453">
    <property type="entry name" value="Slm1_PH"/>
</dbReference>
<dbReference type="PANTHER" id="PTHR31941:SF1">
    <property type="entry name" value="CYTOSKELETAL SIGNALING PROTEIN SLM1"/>
    <property type="match status" value="1"/>
</dbReference>
<dbReference type="Proteomes" id="UP000237144">
    <property type="component" value="Unassembled WGS sequence"/>
</dbReference>
<proteinExistence type="predicted"/>
<dbReference type="Pfam" id="PF20400">
    <property type="entry name" value="BAR_4"/>
    <property type="match status" value="1"/>
</dbReference>
<feature type="compositionally biased region" description="Low complexity" evidence="2">
    <location>
        <begin position="548"/>
        <end position="557"/>
    </location>
</feature>
<feature type="compositionally biased region" description="Low complexity" evidence="2">
    <location>
        <begin position="24"/>
        <end position="35"/>
    </location>
</feature>
<feature type="compositionally biased region" description="Low complexity" evidence="2">
    <location>
        <begin position="596"/>
        <end position="610"/>
    </location>
</feature>
<dbReference type="CDD" id="cd13311">
    <property type="entry name" value="PH_Slm1"/>
    <property type="match status" value="1"/>
</dbReference>
<keyword evidence="5" id="KW-1185">Reference proteome</keyword>
<feature type="compositionally biased region" description="Basic and acidic residues" evidence="2">
    <location>
        <begin position="513"/>
        <end position="530"/>
    </location>
</feature>
<dbReference type="SUPFAM" id="SSF103657">
    <property type="entry name" value="BAR/IMD domain-like"/>
    <property type="match status" value="1"/>
</dbReference>
<dbReference type="PANTHER" id="PTHR31941">
    <property type="entry name" value="CYTOSKELETAL SIGNALING PROTEIN SLM1"/>
    <property type="match status" value="1"/>
</dbReference>
<reference evidence="4 5" key="1">
    <citation type="journal article" date="2018" name="Front. Microbiol.">
        <title>Prospects for Fungal Bioremediation of Acidic Radioactive Waste Sites: Characterization and Genome Sequence of Rhodotorula taiwanensis MD1149.</title>
        <authorList>
            <person name="Tkavc R."/>
            <person name="Matrosova V.Y."/>
            <person name="Grichenko O.E."/>
            <person name="Gostincar C."/>
            <person name="Volpe R.P."/>
            <person name="Klimenkova P."/>
            <person name="Gaidamakova E.K."/>
            <person name="Zhou C.E."/>
            <person name="Stewart B.J."/>
            <person name="Lyman M.G."/>
            <person name="Malfatti S.A."/>
            <person name="Rubinfeld B."/>
            <person name="Courtot M."/>
            <person name="Singh J."/>
            <person name="Dalgard C.L."/>
            <person name="Hamilton T."/>
            <person name="Frey K.G."/>
            <person name="Gunde-Cimerman N."/>
            <person name="Dugan L."/>
            <person name="Daly M.J."/>
        </authorList>
    </citation>
    <scope>NUCLEOTIDE SEQUENCE [LARGE SCALE GENOMIC DNA]</scope>
    <source>
        <strain evidence="4 5">MD1149</strain>
    </source>
</reference>
<feature type="domain" description="PH" evidence="3">
    <location>
        <begin position="314"/>
        <end position="429"/>
    </location>
</feature>
<dbReference type="InterPro" id="IPR011993">
    <property type="entry name" value="PH-like_dom_sf"/>
</dbReference>
<feature type="region of interest" description="Disordered" evidence="2">
    <location>
        <begin position="456"/>
        <end position="692"/>
    </location>
</feature>
<feature type="compositionally biased region" description="Acidic residues" evidence="2">
    <location>
        <begin position="456"/>
        <end position="485"/>
    </location>
</feature>
<dbReference type="OrthoDB" id="5598057at2759"/>
<feature type="compositionally biased region" description="Acidic residues" evidence="2">
    <location>
        <begin position="643"/>
        <end position="657"/>
    </location>
</feature>
<feature type="compositionally biased region" description="Polar residues" evidence="2">
    <location>
        <begin position="625"/>
        <end position="634"/>
    </location>
</feature>
<gene>
    <name evidence="4" type="ORF">BMF94_0612</name>
</gene>
<evidence type="ECO:0000313" key="5">
    <source>
        <dbReference type="Proteomes" id="UP000237144"/>
    </source>
</evidence>
<dbReference type="Gene3D" id="2.30.29.30">
    <property type="entry name" value="Pleckstrin-homology domain (PH domain)/Phosphotyrosine-binding domain (PTB)"/>
    <property type="match status" value="1"/>
</dbReference>
<dbReference type="InterPro" id="IPR027267">
    <property type="entry name" value="AH/BAR_dom_sf"/>
</dbReference>
<feature type="region of interest" description="Disordered" evidence="2">
    <location>
        <begin position="1"/>
        <end position="35"/>
    </location>
</feature>
<evidence type="ECO:0000259" key="3">
    <source>
        <dbReference type="PROSITE" id="PS50003"/>
    </source>
</evidence>
<evidence type="ECO:0000256" key="2">
    <source>
        <dbReference type="SAM" id="MobiDB-lite"/>
    </source>
</evidence>
<name>A0A2S5BI36_9BASI</name>
<accession>A0A2S5BI36</accession>
<keyword evidence="1" id="KW-0597">Phosphoprotein</keyword>
<dbReference type="InterPro" id="IPR046868">
    <property type="entry name" value="BAR_4"/>
</dbReference>
<dbReference type="Gene3D" id="1.20.1270.60">
    <property type="entry name" value="Arfaptin homology (AH) domain/BAR domain"/>
    <property type="match status" value="1"/>
</dbReference>
<dbReference type="Pfam" id="PF20399">
    <property type="entry name" value="PH_20"/>
    <property type="match status" value="1"/>
</dbReference>
<dbReference type="InterPro" id="IPR046869">
    <property type="entry name" value="SLM1/RGC1-like_PH"/>
</dbReference>
<evidence type="ECO:0000256" key="1">
    <source>
        <dbReference type="ARBA" id="ARBA00022553"/>
    </source>
</evidence>
<dbReference type="STRING" id="741276.A0A2S5BI36"/>
<dbReference type="EMBL" id="PJQD01000005">
    <property type="protein sequence ID" value="POY76414.1"/>
    <property type="molecule type" value="Genomic_DNA"/>
</dbReference>
<dbReference type="SMART" id="SM00233">
    <property type="entry name" value="PH"/>
    <property type="match status" value="1"/>
</dbReference>
<dbReference type="InterPro" id="IPR001849">
    <property type="entry name" value="PH_domain"/>
</dbReference>
<dbReference type="SUPFAM" id="SSF50729">
    <property type="entry name" value="PH domain-like"/>
    <property type="match status" value="1"/>
</dbReference>
<dbReference type="PROSITE" id="PS50003">
    <property type="entry name" value="PH_DOMAIN"/>
    <property type="match status" value="1"/>
</dbReference>
<organism evidence="4 5">
    <name type="scientific">Rhodotorula taiwanensis</name>
    <dbReference type="NCBI Taxonomy" id="741276"/>
    <lineage>
        <taxon>Eukaryota</taxon>
        <taxon>Fungi</taxon>
        <taxon>Dikarya</taxon>
        <taxon>Basidiomycota</taxon>
        <taxon>Pucciniomycotina</taxon>
        <taxon>Microbotryomycetes</taxon>
        <taxon>Sporidiobolales</taxon>
        <taxon>Sporidiobolaceae</taxon>
        <taxon>Rhodotorula</taxon>
    </lineage>
</organism>
<dbReference type="AlphaFoldDB" id="A0A2S5BI36"/>
<protein>
    <recommendedName>
        <fullName evidence="3">PH domain-containing protein</fullName>
    </recommendedName>
</protein>
<comment type="caution">
    <text evidence="4">The sequence shown here is derived from an EMBL/GenBank/DDBJ whole genome shotgun (WGS) entry which is preliminary data.</text>
</comment>
<sequence>MDYGQPSGSHHRPRSVATTRTGMSRRSSIASRQSQLIKKNTGPFELRPSDILIERFSAWKRLVKNLITYFEGIADIESNTAKELSKLGGVIQVPFREGNQFLGEGGVQDIFFGVRERTRLIADHHANLAKTVEGSIVQHLQKLHTEVKAHIKNIQQDTGKLAASVAKEREISTKMITDLARSITMLKNTPMGVHAKEDPWYTNSLVARQLQKQVHEENALQKSIIIMQQNSEHFEEGVVRAIQMAWQTFDEWNARASVSVQETWATMGQLMRSVAPTTEWIAFASRSEYLLDPETPLRNPMTINYPGKEDPSVIPVHQGILERKKRYTKTYKESFYILTPAGYLHEYPTSDLSKHPLPELSLFLPECTLGAPTNPHARSHKFHIEGKKSLGGEVGQKSGLFKLDASYTFRARSHDEMLEWWNDCKQLSKVYLTASEPFDRSGPVPAAVRAVGYVEEDEEDFDDEEEEEDEEEGSSVEETDSDGYEEATAHHQNGRRIANGGHHHHHHQQQQQHVEEERQHHQHRREEREAAPPAQPSQSYVDRRQQRASSTTNAASTGAPHLGATVDHAPAYSAPAQGSGFQVGAGGYAVEKKPDGNNGAGPSSSSAAHSRPVPNRASPDESRQSQRPPVQAQHSYREHTDDSSEEDDDGGDTEAETADEHVGEETPTAVGHFVEQLGGGGGGAEHAAQTAA</sequence>